<dbReference type="InterPro" id="IPR051398">
    <property type="entry name" value="Polysacch_Deacetylase"/>
</dbReference>
<comment type="subcellular location">
    <subcellularLocation>
        <location evidence="1">Secreted</location>
    </subcellularLocation>
</comment>
<reference evidence="4 5" key="1">
    <citation type="journal article" date="2016" name="Nat. Commun.">
        <title>Thousands of microbial genomes shed light on interconnected biogeochemical processes in an aquifer system.</title>
        <authorList>
            <person name="Anantharaman K."/>
            <person name="Brown C.T."/>
            <person name="Hug L.A."/>
            <person name="Sharon I."/>
            <person name="Castelle C.J."/>
            <person name="Probst A.J."/>
            <person name="Thomas B.C."/>
            <person name="Singh A."/>
            <person name="Wilkins M.J."/>
            <person name="Karaoz U."/>
            <person name="Brodie E.L."/>
            <person name="Williams K.H."/>
            <person name="Hubbard S.S."/>
            <person name="Banfield J.F."/>
        </authorList>
    </citation>
    <scope>NUCLEOTIDE SEQUENCE [LARGE SCALE GENOMIC DNA]</scope>
</reference>
<dbReference type="GO" id="GO:0005975">
    <property type="term" value="P:carbohydrate metabolic process"/>
    <property type="evidence" value="ECO:0007669"/>
    <property type="project" value="InterPro"/>
</dbReference>
<evidence type="ECO:0000256" key="1">
    <source>
        <dbReference type="ARBA" id="ARBA00004613"/>
    </source>
</evidence>
<dbReference type="Pfam" id="PF01522">
    <property type="entry name" value="Polysacc_deac_1"/>
    <property type="match status" value="1"/>
</dbReference>
<dbReference type="CDD" id="cd10918">
    <property type="entry name" value="CE4_NodB_like_5s_6s"/>
    <property type="match status" value="1"/>
</dbReference>
<evidence type="ECO:0000259" key="3">
    <source>
        <dbReference type="PROSITE" id="PS51677"/>
    </source>
</evidence>
<proteinExistence type="predicted"/>
<name>A0A1F5HUT9_9BACT</name>
<dbReference type="Pfam" id="PF01636">
    <property type="entry name" value="APH"/>
    <property type="match status" value="1"/>
</dbReference>
<dbReference type="InterPro" id="IPR011330">
    <property type="entry name" value="Glyco_hydro/deAcase_b/a-brl"/>
</dbReference>
<gene>
    <name evidence="4" type="ORF">A3I53_04535</name>
</gene>
<dbReference type="Gene3D" id="3.20.20.370">
    <property type="entry name" value="Glycoside hydrolase/deacetylase"/>
    <property type="match status" value="1"/>
</dbReference>
<dbReference type="InterPro" id="IPR002509">
    <property type="entry name" value="NODB_dom"/>
</dbReference>
<dbReference type="InterPro" id="IPR011009">
    <property type="entry name" value="Kinase-like_dom_sf"/>
</dbReference>
<sequence length="595" mass="68858">MKFKTYIKDLASIFFIILDRVIFRKPRILTSLCYHSISNSNTLVDVTSQLFESQINYLSKNYEFVSADQAQKYLNGKIKLKKPSILLTIDDGYKDVLANLCPYLINKKIPAIFFVLSNPELAKRKELQNNKNLLQIKEVKKILKMGFDIGSHTQSHCNLAQVSDKKLAEEIIFSKNKLQQDLNTKIKYFAYPKGIFSKKAIKACKEAGYGLAFTTEFGVARNTTNLLLIPRISVDSSYNMLGFKAILTRTVIPYFKVKKIIINKITNFNKEDKFMEKIALESNIKSDMLNRPSLVSSLFCAIRMSLDKGGERGIIRCPNFVGPFKLVSKIKKSINYNNYEIGIYKDTGGRKVFIKTWQGKTKNFPYYSLINEYNMAKILSEKIKNAQKGKFRVPRPIGYLKTENSLSAVFEYIDGKPLSKLPLKKQSKIINEAILFLDKLTPTLTKDDKKYIKKRGRFFYLFSLPAIFLYSLSKERESKKTIVSSFLRACYYSVSIFNKNKRFVLVHGDLVPDNIFVSKSHAYILDSEHMKHTFSEYDINYLFISRNGTNLFLEMLKNRKEFVQNAFLSLYIAIQFSTFSDPKTKERVYFDYLKN</sequence>
<dbReference type="AlphaFoldDB" id="A0A1F5HUT9"/>
<dbReference type="Proteomes" id="UP000178845">
    <property type="component" value="Unassembled WGS sequence"/>
</dbReference>
<dbReference type="PANTHER" id="PTHR34216:SF3">
    <property type="entry name" value="POLY-BETA-1,6-N-ACETYL-D-GLUCOSAMINE N-DEACETYLASE"/>
    <property type="match status" value="1"/>
</dbReference>
<dbReference type="PROSITE" id="PS51677">
    <property type="entry name" value="NODB"/>
    <property type="match status" value="1"/>
</dbReference>
<accession>A0A1F5HUT9</accession>
<evidence type="ECO:0000313" key="5">
    <source>
        <dbReference type="Proteomes" id="UP000178845"/>
    </source>
</evidence>
<comment type="caution">
    <text evidence="4">The sequence shown here is derived from an EMBL/GenBank/DDBJ whole genome shotgun (WGS) entry which is preliminary data.</text>
</comment>
<dbReference type="SUPFAM" id="SSF88713">
    <property type="entry name" value="Glycoside hydrolase/deacetylase"/>
    <property type="match status" value="1"/>
</dbReference>
<dbReference type="SUPFAM" id="SSF56112">
    <property type="entry name" value="Protein kinase-like (PK-like)"/>
    <property type="match status" value="1"/>
</dbReference>
<evidence type="ECO:0000256" key="2">
    <source>
        <dbReference type="ARBA" id="ARBA00022729"/>
    </source>
</evidence>
<dbReference type="GO" id="GO:0005576">
    <property type="term" value="C:extracellular region"/>
    <property type="evidence" value="ECO:0007669"/>
    <property type="project" value="UniProtKB-SubCell"/>
</dbReference>
<evidence type="ECO:0000313" key="4">
    <source>
        <dbReference type="EMBL" id="OGE07928.1"/>
    </source>
</evidence>
<feature type="domain" description="NodB homology" evidence="3">
    <location>
        <begin position="83"/>
        <end position="287"/>
    </location>
</feature>
<dbReference type="PANTHER" id="PTHR34216">
    <property type="match status" value="1"/>
</dbReference>
<dbReference type="GO" id="GO:0016810">
    <property type="term" value="F:hydrolase activity, acting on carbon-nitrogen (but not peptide) bonds"/>
    <property type="evidence" value="ECO:0007669"/>
    <property type="project" value="InterPro"/>
</dbReference>
<dbReference type="InterPro" id="IPR002575">
    <property type="entry name" value="Aminoglycoside_PTrfase"/>
</dbReference>
<keyword evidence="2" id="KW-0732">Signal</keyword>
<dbReference type="EMBL" id="MFBW01000029">
    <property type="protein sequence ID" value="OGE07928.1"/>
    <property type="molecule type" value="Genomic_DNA"/>
</dbReference>
<organism evidence="4 5">
    <name type="scientific">Candidatus Curtissbacteria bacterium RIFCSPLOWO2_02_FULL_40_13b</name>
    <dbReference type="NCBI Taxonomy" id="1797733"/>
    <lineage>
        <taxon>Bacteria</taxon>
        <taxon>Candidatus Curtissiibacteriota</taxon>
    </lineage>
</organism>
<protein>
    <recommendedName>
        <fullName evidence="3">NodB homology domain-containing protein</fullName>
    </recommendedName>
</protein>